<dbReference type="InterPro" id="IPR001851">
    <property type="entry name" value="ABC_transp_permease"/>
</dbReference>
<feature type="transmembrane region" description="Helical" evidence="9">
    <location>
        <begin position="75"/>
        <end position="96"/>
    </location>
</feature>
<dbReference type="OrthoDB" id="8126477at2"/>
<evidence type="ECO:0000256" key="3">
    <source>
        <dbReference type="ARBA" id="ARBA00022475"/>
    </source>
</evidence>
<reference evidence="10 11" key="1">
    <citation type="submission" date="2018-11" db="EMBL/GenBank/DDBJ databases">
        <title>Genomic Encyclopedia of Type Strains, Phase IV (KMG-IV): sequencing the most valuable type-strain genomes for metagenomic binning, comparative biology and taxonomic classification.</title>
        <authorList>
            <person name="Goeker M."/>
        </authorList>
    </citation>
    <scope>NUCLEOTIDE SEQUENCE [LARGE SCALE GENOMIC DNA]</scope>
    <source>
        <strain evidence="10 11">DSM 5900</strain>
    </source>
</reference>
<evidence type="ECO:0000256" key="8">
    <source>
        <dbReference type="ARBA" id="ARBA00037998"/>
    </source>
</evidence>
<feature type="transmembrane region" description="Helical" evidence="9">
    <location>
        <begin position="108"/>
        <end position="130"/>
    </location>
</feature>
<feature type="transmembrane region" description="Helical" evidence="9">
    <location>
        <begin position="207"/>
        <end position="230"/>
    </location>
</feature>
<feature type="transmembrane region" description="Helical" evidence="9">
    <location>
        <begin position="157"/>
        <end position="176"/>
    </location>
</feature>
<keyword evidence="7 9" id="KW-0472">Membrane</keyword>
<dbReference type="Proteomes" id="UP000278222">
    <property type="component" value="Unassembled WGS sequence"/>
</dbReference>
<comment type="similarity">
    <text evidence="8">Belongs to the binding-protein-dependent transport system permease family. LivHM subfamily.</text>
</comment>
<feature type="transmembrane region" description="Helical" evidence="9">
    <location>
        <begin position="38"/>
        <end position="55"/>
    </location>
</feature>
<dbReference type="GO" id="GO:0006865">
    <property type="term" value="P:amino acid transport"/>
    <property type="evidence" value="ECO:0007669"/>
    <property type="project" value="UniProtKB-KW"/>
</dbReference>
<dbReference type="GO" id="GO:0022857">
    <property type="term" value="F:transmembrane transporter activity"/>
    <property type="evidence" value="ECO:0007669"/>
    <property type="project" value="InterPro"/>
</dbReference>
<comment type="caution">
    <text evidence="10">The sequence shown here is derived from an EMBL/GenBank/DDBJ whole genome shotgun (WGS) entry which is preliminary data.</text>
</comment>
<gene>
    <name evidence="10" type="ORF">EDC65_2294</name>
</gene>
<proteinExistence type="inferred from homology"/>
<evidence type="ECO:0000256" key="6">
    <source>
        <dbReference type="ARBA" id="ARBA00022989"/>
    </source>
</evidence>
<dbReference type="Pfam" id="PF02653">
    <property type="entry name" value="BPD_transp_2"/>
    <property type="match status" value="1"/>
</dbReference>
<evidence type="ECO:0000256" key="4">
    <source>
        <dbReference type="ARBA" id="ARBA00022692"/>
    </source>
</evidence>
<name>A0A3N1MBR7_9PROT</name>
<keyword evidence="2" id="KW-0813">Transport</keyword>
<keyword evidence="11" id="KW-1185">Reference proteome</keyword>
<feature type="transmembrane region" description="Helical" evidence="9">
    <location>
        <begin position="280"/>
        <end position="299"/>
    </location>
</feature>
<dbReference type="GO" id="GO:0005886">
    <property type="term" value="C:plasma membrane"/>
    <property type="evidence" value="ECO:0007669"/>
    <property type="project" value="UniProtKB-SubCell"/>
</dbReference>
<feature type="transmembrane region" description="Helical" evidence="9">
    <location>
        <begin position="12"/>
        <end position="31"/>
    </location>
</feature>
<dbReference type="RefSeq" id="WP_123689909.1">
    <property type="nucleotide sequence ID" value="NZ_AP019700.1"/>
</dbReference>
<keyword evidence="3" id="KW-1003">Cell membrane</keyword>
<dbReference type="CDD" id="cd06582">
    <property type="entry name" value="TM_PBP1_LivH_like"/>
    <property type="match status" value="1"/>
</dbReference>
<accession>A0A3N1MBR7</accession>
<keyword evidence="4 9" id="KW-0812">Transmembrane</keyword>
<evidence type="ECO:0000313" key="11">
    <source>
        <dbReference type="Proteomes" id="UP000278222"/>
    </source>
</evidence>
<evidence type="ECO:0000313" key="10">
    <source>
        <dbReference type="EMBL" id="ROQ00495.1"/>
    </source>
</evidence>
<evidence type="ECO:0000256" key="2">
    <source>
        <dbReference type="ARBA" id="ARBA00022448"/>
    </source>
</evidence>
<protein>
    <submittedName>
        <fullName evidence="10">Amino acid/amide ABC transporter membrane protein 1 (HAAT family)</fullName>
    </submittedName>
</protein>
<dbReference type="PANTHER" id="PTHR11795:SF442">
    <property type="entry name" value="ABC TRANSPORTER ATP-BINDING PROTEIN"/>
    <property type="match status" value="1"/>
</dbReference>
<sequence length="307" mass="33037">MLVNLLPHLVNGLTLGLLFALIALGFMLILGLMEQINLAHGSLFAAGAYFAYAIATPKLPIPADLNQAWAAVPLGWRYTVAFLAAPVLVAPLGLVIERLMRRTYGRDPLYGLLLTFGIAMVLEDAIRALWGTRDYTLPVPRDITGGFFMLDLIWSRYRFWAAAFALAAIALVWVVVERTRFGAMVKAGAHDGEIVQAMGIDIKKLRAGVFVLGTMLAALAGVIMAPIWGIRPHMGIDAVVPAFVVIVLGGVGSFWGAVLAGLLVGMVVGLTGAYASEWSLLSMYLLLILVVTFRARGLFGKKSLLEA</sequence>
<keyword evidence="5" id="KW-0029">Amino-acid transport</keyword>
<evidence type="ECO:0000256" key="7">
    <source>
        <dbReference type="ARBA" id="ARBA00023136"/>
    </source>
</evidence>
<dbReference type="PANTHER" id="PTHR11795">
    <property type="entry name" value="BRANCHED-CHAIN AMINO ACID TRANSPORT SYSTEM PERMEASE PROTEIN LIVH"/>
    <property type="match status" value="1"/>
</dbReference>
<feature type="transmembrane region" description="Helical" evidence="9">
    <location>
        <begin position="242"/>
        <end position="268"/>
    </location>
</feature>
<comment type="subcellular location">
    <subcellularLocation>
        <location evidence="1">Cell membrane</location>
        <topology evidence="1">Multi-pass membrane protein</topology>
    </subcellularLocation>
</comment>
<evidence type="ECO:0000256" key="5">
    <source>
        <dbReference type="ARBA" id="ARBA00022970"/>
    </source>
</evidence>
<evidence type="ECO:0000256" key="1">
    <source>
        <dbReference type="ARBA" id="ARBA00004651"/>
    </source>
</evidence>
<dbReference type="InterPro" id="IPR052157">
    <property type="entry name" value="BCAA_transport_permease"/>
</dbReference>
<organism evidence="10 11">
    <name type="scientific">Stella humosa</name>
    <dbReference type="NCBI Taxonomy" id="94"/>
    <lineage>
        <taxon>Bacteria</taxon>
        <taxon>Pseudomonadati</taxon>
        <taxon>Pseudomonadota</taxon>
        <taxon>Alphaproteobacteria</taxon>
        <taxon>Rhodospirillales</taxon>
        <taxon>Stellaceae</taxon>
        <taxon>Stella</taxon>
    </lineage>
</organism>
<evidence type="ECO:0000256" key="9">
    <source>
        <dbReference type="SAM" id="Phobius"/>
    </source>
</evidence>
<dbReference type="EMBL" id="RJKX01000013">
    <property type="protein sequence ID" value="ROQ00495.1"/>
    <property type="molecule type" value="Genomic_DNA"/>
</dbReference>
<keyword evidence="6 9" id="KW-1133">Transmembrane helix</keyword>
<dbReference type="AlphaFoldDB" id="A0A3N1MBR7"/>